<dbReference type="SUPFAM" id="SSF48726">
    <property type="entry name" value="Immunoglobulin"/>
    <property type="match status" value="2"/>
</dbReference>
<evidence type="ECO:0000256" key="13">
    <source>
        <dbReference type="SAM" id="Phobius"/>
    </source>
</evidence>
<evidence type="ECO:0000256" key="14">
    <source>
        <dbReference type="SAM" id="SignalP"/>
    </source>
</evidence>
<evidence type="ECO:0000256" key="12">
    <source>
        <dbReference type="SAM" id="MobiDB-lite"/>
    </source>
</evidence>
<keyword evidence="8" id="KW-0325">Glycoprotein</keyword>
<dbReference type="InterPro" id="IPR052280">
    <property type="entry name" value="HEPACAM_domain"/>
</dbReference>
<keyword evidence="2" id="KW-0963">Cytoplasm</keyword>
<evidence type="ECO:0000259" key="15">
    <source>
        <dbReference type="PROSITE" id="PS50835"/>
    </source>
</evidence>
<feature type="compositionally biased region" description="Low complexity" evidence="12">
    <location>
        <begin position="365"/>
        <end position="387"/>
    </location>
</feature>
<dbReference type="InterPro" id="IPR003599">
    <property type="entry name" value="Ig_sub"/>
</dbReference>
<keyword evidence="7" id="KW-1015">Disulfide bond</keyword>
<dbReference type="Gene3D" id="2.60.40.10">
    <property type="entry name" value="Immunoglobulins"/>
    <property type="match status" value="2"/>
</dbReference>
<keyword evidence="4 14" id="KW-0732">Signal</keyword>
<evidence type="ECO:0000313" key="17">
    <source>
        <dbReference type="Proteomes" id="UP001066276"/>
    </source>
</evidence>
<comment type="caution">
    <text evidence="16">The sequence shown here is derived from an EMBL/GenBank/DDBJ whole genome shotgun (WGS) entry which is preliminary data.</text>
</comment>
<feature type="domain" description="Ig-like" evidence="15">
    <location>
        <begin position="148"/>
        <end position="234"/>
    </location>
</feature>
<dbReference type="AlphaFoldDB" id="A0AAV7TG16"/>
<evidence type="ECO:0000256" key="9">
    <source>
        <dbReference type="ARBA" id="ARBA00023306"/>
    </source>
</evidence>
<dbReference type="Pfam" id="PF13927">
    <property type="entry name" value="Ig_3"/>
    <property type="match status" value="1"/>
</dbReference>
<feature type="compositionally biased region" description="Polar residues" evidence="12">
    <location>
        <begin position="327"/>
        <end position="343"/>
    </location>
</feature>
<dbReference type="InterPro" id="IPR013783">
    <property type="entry name" value="Ig-like_fold"/>
</dbReference>
<gene>
    <name evidence="16" type="ORF">NDU88_000079</name>
</gene>
<dbReference type="EMBL" id="JANPWB010000006">
    <property type="protein sequence ID" value="KAJ1174788.1"/>
    <property type="molecule type" value="Genomic_DNA"/>
</dbReference>
<evidence type="ECO:0000256" key="6">
    <source>
        <dbReference type="ARBA" id="ARBA00023136"/>
    </source>
</evidence>
<dbReference type="PROSITE" id="PS50835">
    <property type="entry name" value="IG_LIKE"/>
    <property type="match status" value="1"/>
</dbReference>
<evidence type="ECO:0000313" key="16">
    <source>
        <dbReference type="EMBL" id="KAJ1174788.1"/>
    </source>
</evidence>
<keyword evidence="3 13" id="KW-0812">Transmembrane</keyword>
<name>A0AAV7TG16_PLEWA</name>
<sequence length="415" mass="45982">MKSAKDDLSRDFSTRGFVLILCLLVMQTDVVEAVNISSPAVLIHGTVGKPAMLSVKYASSSFDKPVVKWQLKRDRPITVVQSIGSEVIGNLRLEYRDRIKIFDNGSLLIHNLQLSDEGVYEVEISITDDTFTGEESINLTVDIPVSKPQVVLAASTVLELSEFFSMNCTHENGTKPTYTWMKDGKPLSNDSRMLMSHDQKVLTITRILMSDDDIYSCLVQNPISTGQSAPKRLTVYGRSSLYVILSTGGIFLLVTLVTVCTCWKSSKDKQKMDKHGLSKNMDQNEDFSEREAVILSQTTEHDRKNPFALYILKDKELPETEDGFLTDTRSPADHSSLNYSRSPVSVGITPALIPQSAHRYHRSPVRSPARSSSHKSPPSSPGSPHVSQNQKCTGRSAGAHMICEQDEAQSPEMKA</sequence>
<organism evidence="16 17">
    <name type="scientific">Pleurodeles waltl</name>
    <name type="common">Iberian ribbed newt</name>
    <dbReference type="NCBI Taxonomy" id="8319"/>
    <lineage>
        <taxon>Eukaryota</taxon>
        <taxon>Metazoa</taxon>
        <taxon>Chordata</taxon>
        <taxon>Craniata</taxon>
        <taxon>Vertebrata</taxon>
        <taxon>Euteleostomi</taxon>
        <taxon>Amphibia</taxon>
        <taxon>Batrachia</taxon>
        <taxon>Caudata</taxon>
        <taxon>Salamandroidea</taxon>
        <taxon>Salamandridae</taxon>
        <taxon>Pleurodelinae</taxon>
        <taxon>Pleurodeles</taxon>
    </lineage>
</organism>
<dbReference type="PANTHER" id="PTHR44888">
    <property type="entry name" value="HEPACAM FAMILY MEMBER 2-RELATED"/>
    <property type="match status" value="1"/>
</dbReference>
<keyword evidence="9" id="KW-0131">Cell cycle</keyword>
<evidence type="ECO:0000256" key="2">
    <source>
        <dbReference type="ARBA" id="ARBA00022490"/>
    </source>
</evidence>
<feature type="region of interest" description="Disordered" evidence="12">
    <location>
        <begin position="322"/>
        <end position="415"/>
    </location>
</feature>
<keyword evidence="5 13" id="KW-1133">Transmembrane helix</keyword>
<feature type="chain" id="PRO_5043428905" description="Ig-like domain-containing protein" evidence="14">
    <location>
        <begin position="34"/>
        <end position="415"/>
    </location>
</feature>
<reference evidence="16" key="1">
    <citation type="journal article" date="2022" name="bioRxiv">
        <title>Sequencing and chromosome-scale assembly of the giantPleurodeles waltlgenome.</title>
        <authorList>
            <person name="Brown T."/>
            <person name="Elewa A."/>
            <person name="Iarovenko S."/>
            <person name="Subramanian E."/>
            <person name="Araus A.J."/>
            <person name="Petzold A."/>
            <person name="Susuki M."/>
            <person name="Suzuki K.-i.T."/>
            <person name="Hayashi T."/>
            <person name="Toyoda A."/>
            <person name="Oliveira C."/>
            <person name="Osipova E."/>
            <person name="Leigh N.D."/>
            <person name="Simon A."/>
            <person name="Yun M.H."/>
        </authorList>
    </citation>
    <scope>NUCLEOTIDE SEQUENCE</scope>
    <source>
        <strain evidence="16">20211129_DDA</strain>
        <tissue evidence="16">Liver</tissue>
    </source>
</reference>
<dbReference type="InterPro" id="IPR036179">
    <property type="entry name" value="Ig-like_dom_sf"/>
</dbReference>
<proteinExistence type="predicted"/>
<dbReference type="GO" id="GO:0005737">
    <property type="term" value="C:cytoplasm"/>
    <property type="evidence" value="ECO:0007669"/>
    <property type="project" value="UniProtKB-SubCell"/>
</dbReference>
<protein>
    <recommendedName>
        <fullName evidence="15">Ig-like domain-containing protein</fullName>
    </recommendedName>
</protein>
<keyword evidence="6 13" id="KW-0472">Membrane</keyword>
<accession>A0AAV7TG16</accession>
<keyword evidence="10" id="KW-0393">Immunoglobulin domain</keyword>
<evidence type="ECO:0000256" key="5">
    <source>
        <dbReference type="ARBA" id="ARBA00022989"/>
    </source>
</evidence>
<dbReference type="SMART" id="SM00409">
    <property type="entry name" value="IG"/>
    <property type="match status" value="2"/>
</dbReference>
<dbReference type="GO" id="GO:0012505">
    <property type="term" value="C:endomembrane system"/>
    <property type="evidence" value="ECO:0007669"/>
    <property type="project" value="UniProtKB-SubCell"/>
</dbReference>
<evidence type="ECO:0000256" key="11">
    <source>
        <dbReference type="ARBA" id="ARBA00046288"/>
    </source>
</evidence>
<feature type="transmembrane region" description="Helical" evidence="13">
    <location>
        <begin position="241"/>
        <end position="263"/>
    </location>
</feature>
<evidence type="ECO:0000256" key="4">
    <source>
        <dbReference type="ARBA" id="ARBA00022729"/>
    </source>
</evidence>
<dbReference type="Pfam" id="PF07686">
    <property type="entry name" value="V-set"/>
    <property type="match status" value="1"/>
</dbReference>
<feature type="signal peptide" evidence="14">
    <location>
        <begin position="1"/>
        <end position="33"/>
    </location>
</feature>
<comment type="subcellular location">
    <subcellularLocation>
        <location evidence="1">Cytoplasm</location>
    </subcellularLocation>
    <subcellularLocation>
        <location evidence="11">Endomembrane system</location>
        <topology evidence="11">Single-pass type I membrane protein</topology>
    </subcellularLocation>
</comment>
<dbReference type="SMART" id="SM00408">
    <property type="entry name" value="IGc2"/>
    <property type="match status" value="1"/>
</dbReference>
<evidence type="ECO:0000256" key="7">
    <source>
        <dbReference type="ARBA" id="ARBA00023157"/>
    </source>
</evidence>
<evidence type="ECO:0000256" key="1">
    <source>
        <dbReference type="ARBA" id="ARBA00004496"/>
    </source>
</evidence>
<dbReference type="InterPro" id="IPR007110">
    <property type="entry name" value="Ig-like_dom"/>
</dbReference>
<dbReference type="PANTHER" id="PTHR44888:SF2">
    <property type="entry name" value="HEPATIC AND GLIAL CELL ADHESION MOLECULE"/>
    <property type="match status" value="1"/>
</dbReference>
<evidence type="ECO:0000256" key="8">
    <source>
        <dbReference type="ARBA" id="ARBA00023180"/>
    </source>
</evidence>
<dbReference type="Proteomes" id="UP001066276">
    <property type="component" value="Chromosome 3_2"/>
</dbReference>
<evidence type="ECO:0000256" key="10">
    <source>
        <dbReference type="ARBA" id="ARBA00023319"/>
    </source>
</evidence>
<dbReference type="InterPro" id="IPR003598">
    <property type="entry name" value="Ig_sub2"/>
</dbReference>
<evidence type="ECO:0000256" key="3">
    <source>
        <dbReference type="ARBA" id="ARBA00022692"/>
    </source>
</evidence>
<keyword evidence="17" id="KW-1185">Reference proteome</keyword>
<dbReference type="InterPro" id="IPR013106">
    <property type="entry name" value="Ig_V-set"/>
</dbReference>